<keyword evidence="8" id="KW-1185">Reference proteome</keyword>
<comment type="similarity">
    <text evidence="1">Belongs to the peptidase C40 family.</text>
</comment>
<dbReference type="PROSITE" id="PS51935">
    <property type="entry name" value="NLPC_P60"/>
    <property type="match status" value="1"/>
</dbReference>
<evidence type="ECO:0000256" key="2">
    <source>
        <dbReference type="ARBA" id="ARBA00022670"/>
    </source>
</evidence>
<feature type="region of interest" description="Disordered" evidence="5">
    <location>
        <begin position="146"/>
        <end position="281"/>
    </location>
</feature>
<dbReference type="InterPro" id="IPR038765">
    <property type="entry name" value="Papain-like_cys_pep_sf"/>
</dbReference>
<dbReference type="InterPro" id="IPR000064">
    <property type="entry name" value="NLP_P60_dom"/>
</dbReference>
<feature type="domain" description="NlpC/P60" evidence="6">
    <location>
        <begin position="18"/>
        <end position="143"/>
    </location>
</feature>
<dbReference type="EMBL" id="JBEDNQ010000008">
    <property type="protein sequence ID" value="MEQ3552887.1"/>
    <property type="molecule type" value="Genomic_DNA"/>
</dbReference>
<organism evidence="7 8">
    <name type="scientific">Pseudonocardia nematodicida</name>
    <dbReference type="NCBI Taxonomy" id="1206997"/>
    <lineage>
        <taxon>Bacteria</taxon>
        <taxon>Bacillati</taxon>
        <taxon>Actinomycetota</taxon>
        <taxon>Actinomycetes</taxon>
        <taxon>Pseudonocardiales</taxon>
        <taxon>Pseudonocardiaceae</taxon>
        <taxon>Pseudonocardia</taxon>
    </lineage>
</organism>
<evidence type="ECO:0000256" key="3">
    <source>
        <dbReference type="ARBA" id="ARBA00022801"/>
    </source>
</evidence>
<dbReference type="InterPro" id="IPR051202">
    <property type="entry name" value="Peptidase_C40"/>
</dbReference>
<evidence type="ECO:0000256" key="4">
    <source>
        <dbReference type="ARBA" id="ARBA00022807"/>
    </source>
</evidence>
<reference evidence="7 8" key="1">
    <citation type="submission" date="2024-03" db="EMBL/GenBank/DDBJ databases">
        <title>Draft genome sequence of Pseudonocardia nematodicida JCM 31783.</title>
        <authorList>
            <person name="Butdee W."/>
            <person name="Duangmal K."/>
        </authorList>
    </citation>
    <scope>NUCLEOTIDE SEQUENCE [LARGE SCALE GENOMIC DNA]</scope>
    <source>
        <strain evidence="7 8">JCM 31783</strain>
    </source>
</reference>
<evidence type="ECO:0000313" key="7">
    <source>
        <dbReference type="EMBL" id="MEQ3552887.1"/>
    </source>
</evidence>
<keyword evidence="3" id="KW-0378">Hydrolase</keyword>
<proteinExistence type="inferred from homology"/>
<dbReference type="RefSeq" id="WP_349299952.1">
    <property type="nucleotide sequence ID" value="NZ_JBEDNQ010000008.1"/>
</dbReference>
<feature type="compositionally biased region" description="Pro residues" evidence="5">
    <location>
        <begin position="171"/>
        <end position="190"/>
    </location>
</feature>
<feature type="compositionally biased region" description="Pro residues" evidence="5">
    <location>
        <begin position="258"/>
        <end position="271"/>
    </location>
</feature>
<dbReference type="Proteomes" id="UP001494902">
    <property type="component" value="Unassembled WGS sequence"/>
</dbReference>
<feature type="compositionally biased region" description="Pro residues" evidence="5">
    <location>
        <begin position="208"/>
        <end position="224"/>
    </location>
</feature>
<dbReference type="PANTHER" id="PTHR47053">
    <property type="entry name" value="MUREIN DD-ENDOPEPTIDASE MEPH-RELATED"/>
    <property type="match status" value="1"/>
</dbReference>
<dbReference type="Pfam" id="PF00877">
    <property type="entry name" value="NLPC_P60"/>
    <property type="match status" value="1"/>
</dbReference>
<protein>
    <submittedName>
        <fullName evidence="7">C40 family peptidase</fullName>
    </submittedName>
</protein>
<comment type="caution">
    <text evidence="7">The sequence shown here is derived from an EMBL/GenBank/DDBJ whole genome shotgun (WGS) entry which is preliminary data.</text>
</comment>
<evidence type="ECO:0000313" key="8">
    <source>
        <dbReference type="Proteomes" id="UP001494902"/>
    </source>
</evidence>
<accession>A0ABV1KEJ1</accession>
<dbReference type="Gene3D" id="3.90.1720.10">
    <property type="entry name" value="endopeptidase domain like (from Nostoc punctiforme)"/>
    <property type="match status" value="1"/>
</dbReference>
<sequence>MSGVAPEPPTSSTTALPDQRAKIAVEVAMKQIGLPYVWGGNGPENGHRGFDCSGLTTFAYDKARVQLPRTAHTQFRHGPRVPDGAALQPGDLVFYGTTKKVRHVGMYIGSGRMVNAPTFGKPVQTAWYRYDGDEYLGATRPASIGIGALPAPDPEVPEQPDPSIPDATVFPAPPAPSLPAVPDPRAPQPPAGRSAADSLAGARKSTTPPAPAAAAPPVPTPRPEGSPDTDTETLPPTAPAPAPVTPPSSTPRPTTRPVTPPPVTPAPPTTPPSTATPAVPGSAVGLVLDGLARPVSPVAQGPDGLPAAVGSHASPRGWTVRLDAPLTMPRPGATVLLQLADGTSHSFTIQSTSTASSTEAAASTAPLVIVVPDGNGSWTVIAAG</sequence>
<keyword evidence="4" id="KW-0788">Thiol protease</keyword>
<gene>
    <name evidence="7" type="ORF">WIS52_20665</name>
</gene>
<evidence type="ECO:0000259" key="6">
    <source>
        <dbReference type="PROSITE" id="PS51935"/>
    </source>
</evidence>
<keyword evidence="2" id="KW-0645">Protease</keyword>
<feature type="compositionally biased region" description="Pro residues" evidence="5">
    <location>
        <begin position="151"/>
        <end position="163"/>
    </location>
</feature>
<name>A0ABV1KEJ1_9PSEU</name>
<evidence type="ECO:0000256" key="1">
    <source>
        <dbReference type="ARBA" id="ARBA00007074"/>
    </source>
</evidence>
<dbReference type="PANTHER" id="PTHR47053:SF1">
    <property type="entry name" value="MUREIN DD-ENDOPEPTIDASE MEPH-RELATED"/>
    <property type="match status" value="1"/>
</dbReference>
<feature type="compositionally biased region" description="Pro residues" evidence="5">
    <location>
        <begin position="236"/>
        <end position="250"/>
    </location>
</feature>
<evidence type="ECO:0000256" key="5">
    <source>
        <dbReference type="SAM" id="MobiDB-lite"/>
    </source>
</evidence>
<dbReference type="SUPFAM" id="SSF54001">
    <property type="entry name" value="Cysteine proteinases"/>
    <property type="match status" value="1"/>
</dbReference>